<gene>
    <name evidence="5" type="ORF">BBOMB_0416</name>
</gene>
<proteinExistence type="predicted"/>
<feature type="domain" description="ABC transporter" evidence="4">
    <location>
        <begin position="25"/>
        <end position="274"/>
    </location>
</feature>
<dbReference type="Proteomes" id="UP000028730">
    <property type="component" value="Unassembled WGS sequence"/>
</dbReference>
<name>A0A080N5X3_9BIFI</name>
<sequence>MRTSETSDMDSFAGVREQPIGSDAVPLSSVRHAVRRFRSAQRSVTALNDVSIDVFEGECVALIGGSGSGKSTLGGIMLGLDHVEEGSVEYRSMPVCGIRSAGYQALRKESGLVLQNPFDSLNPRWMVERIVREPLDIQDRSLSRDERTSRVCDAIRSVGLDPAEFVDRYPMDLSGGQAQRIAIARAIVNIPTLLVADEPMSAIDVNARVTILDTFASIRRRHPSMAMLFISHDLGVVQHIADRIVVLHDGEVCESGDAQRILNHPGSSYTKALIAAASWQKS</sequence>
<evidence type="ECO:0000259" key="4">
    <source>
        <dbReference type="PROSITE" id="PS50893"/>
    </source>
</evidence>
<dbReference type="InterPro" id="IPR050319">
    <property type="entry name" value="ABC_transp_ATP-bind"/>
</dbReference>
<dbReference type="EMBL" id="ATLK01000001">
    <property type="protein sequence ID" value="KFF31084.1"/>
    <property type="molecule type" value="Genomic_DNA"/>
</dbReference>
<protein>
    <submittedName>
        <fullName evidence="5">Peptide ABC transporter, ATP-binding protein</fullName>
        <ecNumber evidence="5">3.6.3.24</ecNumber>
    </submittedName>
</protein>
<dbReference type="GO" id="GO:0055085">
    <property type="term" value="P:transmembrane transport"/>
    <property type="evidence" value="ECO:0007669"/>
    <property type="project" value="UniProtKB-ARBA"/>
</dbReference>
<dbReference type="Pfam" id="PF00005">
    <property type="entry name" value="ABC_tran"/>
    <property type="match status" value="1"/>
</dbReference>
<keyword evidence="2" id="KW-0547">Nucleotide-binding</keyword>
<dbReference type="SMART" id="SM00382">
    <property type="entry name" value="AAA"/>
    <property type="match status" value="1"/>
</dbReference>
<keyword evidence="3 5" id="KW-0067">ATP-binding</keyword>
<dbReference type="InterPro" id="IPR027417">
    <property type="entry name" value="P-loop_NTPase"/>
</dbReference>
<dbReference type="PANTHER" id="PTHR43776">
    <property type="entry name" value="TRANSPORT ATP-BINDING PROTEIN"/>
    <property type="match status" value="1"/>
</dbReference>
<dbReference type="InterPro" id="IPR003593">
    <property type="entry name" value="AAA+_ATPase"/>
</dbReference>
<evidence type="ECO:0000313" key="5">
    <source>
        <dbReference type="EMBL" id="KFF31084.1"/>
    </source>
</evidence>
<dbReference type="InterPro" id="IPR003439">
    <property type="entry name" value="ABC_transporter-like_ATP-bd"/>
</dbReference>
<dbReference type="CDD" id="cd03257">
    <property type="entry name" value="ABC_NikE_OppD_transporters"/>
    <property type="match status" value="1"/>
</dbReference>
<reference evidence="5 6" key="1">
    <citation type="journal article" date="2014" name="Appl. Environ. Microbiol.">
        <title>Genomic encyclopedia of type strains of the genus Bifidobacterium.</title>
        <authorList>
            <person name="Milani C."/>
            <person name="Lugli G.A."/>
            <person name="Duranti S."/>
            <person name="Turroni F."/>
            <person name="Bottacini F."/>
            <person name="Mangifesta M."/>
            <person name="Sanchez B."/>
            <person name="Viappiani A."/>
            <person name="Mancabelli L."/>
            <person name="Taminiau B."/>
            <person name="Delcenserie V."/>
            <person name="Barrangou R."/>
            <person name="Margolles A."/>
            <person name="van Sinderen D."/>
            <person name="Ventura M."/>
        </authorList>
    </citation>
    <scope>NUCLEOTIDE SEQUENCE [LARGE SCALE GENOMIC DNA]</scope>
    <source>
        <strain evidence="5 6">DSM 19703</strain>
    </source>
</reference>
<keyword evidence="1" id="KW-0813">Transport</keyword>
<evidence type="ECO:0000313" key="6">
    <source>
        <dbReference type="Proteomes" id="UP000028730"/>
    </source>
</evidence>
<dbReference type="SUPFAM" id="SSF52540">
    <property type="entry name" value="P-loop containing nucleoside triphosphate hydrolases"/>
    <property type="match status" value="1"/>
</dbReference>
<organism evidence="5 6">
    <name type="scientific">Bifidobacterium bombi DSM 19703</name>
    <dbReference type="NCBI Taxonomy" id="1341695"/>
    <lineage>
        <taxon>Bacteria</taxon>
        <taxon>Bacillati</taxon>
        <taxon>Actinomycetota</taxon>
        <taxon>Actinomycetes</taxon>
        <taxon>Bifidobacteriales</taxon>
        <taxon>Bifidobacteriaceae</taxon>
        <taxon>Bifidobacterium</taxon>
    </lineage>
</organism>
<dbReference type="PROSITE" id="PS50893">
    <property type="entry name" value="ABC_TRANSPORTER_2"/>
    <property type="match status" value="1"/>
</dbReference>
<dbReference type="EC" id="3.6.3.24" evidence="5"/>
<keyword evidence="5" id="KW-0378">Hydrolase</keyword>
<keyword evidence="6" id="KW-1185">Reference proteome</keyword>
<dbReference type="AlphaFoldDB" id="A0A080N5X3"/>
<dbReference type="STRING" id="1341695.BBOMB_0416"/>
<dbReference type="GO" id="GO:0016887">
    <property type="term" value="F:ATP hydrolysis activity"/>
    <property type="evidence" value="ECO:0007669"/>
    <property type="project" value="InterPro"/>
</dbReference>
<evidence type="ECO:0000256" key="3">
    <source>
        <dbReference type="ARBA" id="ARBA00022840"/>
    </source>
</evidence>
<accession>A0A080N5X3</accession>
<evidence type="ECO:0000256" key="2">
    <source>
        <dbReference type="ARBA" id="ARBA00022741"/>
    </source>
</evidence>
<dbReference type="PROSITE" id="PS00211">
    <property type="entry name" value="ABC_TRANSPORTER_1"/>
    <property type="match status" value="1"/>
</dbReference>
<dbReference type="GO" id="GO:0005524">
    <property type="term" value="F:ATP binding"/>
    <property type="evidence" value="ECO:0007669"/>
    <property type="project" value="UniProtKB-KW"/>
</dbReference>
<dbReference type="Gene3D" id="3.40.50.300">
    <property type="entry name" value="P-loop containing nucleotide triphosphate hydrolases"/>
    <property type="match status" value="1"/>
</dbReference>
<comment type="caution">
    <text evidence="5">The sequence shown here is derived from an EMBL/GenBank/DDBJ whole genome shotgun (WGS) entry which is preliminary data.</text>
</comment>
<evidence type="ECO:0000256" key="1">
    <source>
        <dbReference type="ARBA" id="ARBA00022448"/>
    </source>
</evidence>
<dbReference type="eggNOG" id="COG4608">
    <property type="taxonomic scope" value="Bacteria"/>
</dbReference>
<dbReference type="InterPro" id="IPR017871">
    <property type="entry name" value="ABC_transporter-like_CS"/>
</dbReference>